<gene>
    <name evidence="2" type="ORF">BN1080_01679</name>
</gene>
<keyword evidence="3" id="KW-1185">Reference proteome</keyword>
<dbReference type="STRING" id="1499687.BN1080_01679"/>
<reference evidence="2 3" key="1">
    <citation type="submission" date="2014-09" db="EMBL/GenBank/DDBJ databases">
        <authorList>
            <person name="Urmite Genomes Urmite Genomes"/>
        </authorList>
    </citation>
    <scope>NUCLEOTIDE SEQUENCE [LARGE SCALE GENOMIC DNA]</scope>
    <source>
        <strain evidence="2 3">ES2</strain>
    </source>
</reference>
<protein>
    <submittedName>
        <fullName evidence="2">Uncharacterized protein</fullName>
    </submittedName>
</protein>
<dbReference type="AlphaFoldDB" id="A0A098EK58"/>
<dbReference type="Proteomes" id="UP000043699">
    <property type="component" value="Unassembled WGS sequence"/>
</dbReference>
<keyword evidence="1" id="KW-0732">Signal</keyword>
<feature type="signal peptide" evidence="1">
    <location>
        <begin position="1"/>
        <end position="19"/>
    </location>
</feature>
<sequence>MKKVAIAEIMILLCFFLFANPVQEANQLPSQPFKEEPIISSMKIVTKVDALSPSTLMLVQKWEKQTPAAVLPRPFLVRAEPSFSKPEVPFFRNAVFLGFIHVIHHQSNYLS</sequence>
<organism evidence="2 3">
    <name type="scientific">Planococcus massiliensis</name>
    <dbReference type="NCBI Taxonomy" id="1499687"/>
    <lineage>
        <taxon>Bacteria</taxon>
        <taxon>Bacillati</taxon>
        <taxon>Bacillota</taxon>
        <taxon>Bacilli</taxon>
        <taxon>Bacillales</taxon>
        <taxon>Caryophanaceae</taxon>
        <taxon>Planococcus</taxon>
    </lineage>
</organism>
<name>A0A098EK58_9BACL</name>
<dbReference type="EMBL" id="CCXS01000001">
    <property type="protein sequence ID" value="CEG22744.1"/>
    <property type="molecule type" value="Genomic_DNA"/>
</dbReference>
<proteinExistence type="predicted"/>
<dbReference type="RefSeq" id="WP_052651575.1">
    <property type="nucleotide sequence ID" value="NZ_CCXS01000001.1"/>
</dbReference>
<evidence type="ECO:0000313" key="2">
    <source>
        <dbReference type="EMBL" id="CEG22744.1"/>
    </source>
</evidence>
<evidence type="ECO:0000256" key="1">
    <source>
        <dbReference type="SAM" id="SignalP"/>
    </source>
</evidence>
<feature type="chain" id="PRO_5039163366" evidence="1">
    <location>
        <begin position="20"/>
        <end position="111"/>
    </location>
</feature>
<evidence type="ECO:0000313" key="3">
    <source>
        <dbReference type="Proteomes" id="UP000043699"/>
    </source>
</evidence>
<accession>A0A098EK58</accession>